<dbReference type="Proteomes" id="UP000324222">
    <property type="component" value="Unassembled WGS sequence"/>
</dbReference>
<name>A0A5B7D5T0_PORTR</name>
<organism evidence="1 2">
    <name type="scientific">Portunus trituberculatus</name>
    <name type="common">Swimming crab</name>
    <name type="synonym">Neptunus trituberculatus</name>
    <dbReference type="NCBI Taxonomy" id="210409"/>
    <lineage>
        <taxon>Eukaryota</taxon>
        <taxon>Metazoa</taxon>
        <taxon>Ecdysozoa</taxon>
        <taxon>Arthropoda</taxon>
        <taxon>Crustacea</taxon>
        <taxon>Multicrustacea</taxon>
        <taxon>Malacostraca</taxon>
        <taxon>Eumalacostraca</taxon>
        <taxon>Eucarida</taxon>
        <taxon>Decapoda</taxon>
        <taxon>Pleocyemata</taxon>
        <taxon>Brachyura</taxon>
        <taxon>Eubrachyura</taxon>
        <taxon>Portunoidea</taxon>
        <taxon>Portunidae</taxon>
        <taxon>Portuninae</taxon>
        <taxon>Portunus</taxon>
    </lineage>
</organism>
<comment type="caution">
    <text evidence="1">The sequence shown here is derived from an EMBL/GenBank/DDBJ whole genome shotgun (WGS) entry which is preliminary data.</text>
</comment>
<evidence type="ECO:0000313" key="1">
    <source>
        <dbReference type="EMBL" id="MPC16619.1"/>
    </source>
</evidence>
<protein>
    <submittedName>
        <fullName evidence="1">Uncharacterized protein</fullName>
    </submittedName>
</protein>
<dbReference type="AlphaFoldDB" id="A0A5B7D5T0"/>
<keyword evidence="2" id="KW-1185">Reference proteome</keyword>
<evidence type="ECO:0000313" key="2">
    <source>
        <dbReference type="Proteomes" id="UP000324222"/>
    </source>
</evidence>
<dbReference type="EMBL" id="VSRR010000521">
    <property type="protein sequence ID" value="MPC16619.1"/>
    <property type="molecule type" value="Genomic_DNA"/>
</dbReference>
<sequence>MGGREGMTGGCQSGGSAVRALKDLASPRALLIPLQLAKVEVFGSSLPSHPVVKKDPGQGIGPRILSIMAKCSLLSWVWKSVMPRYSSNMMHPMDHTSHG</sequence>
<gene>
    <name evidence="1" type="ORF">E2C01_009449</name>
</gene>
<reference evidence="1 2" key="1">
    <citation type="submission" date="2019-05" db="EMBL/GenBank/DDBJ databases">
        <title>Another draft genome of Portunus trituberculatus and its Hox gene families provides insights of decapod evolution.</title>
        <authorList>
            <person name="Jeong J.-H."/>
            <person name="Song I."/>
            <person name="Kim S."/>
            <person name="Choi T."/>
            <person name="Kim D."/>
            <person name="Ryu S."/>
            <person name="Kim W."/>
        </authorList>
    </citation>
    <scope>NUCLEOTIDE SEQUENCE [LARGE SCALE GENOMIC DNA]</scope>
    <source>
        <tissue evidence="1">Muscle</tissue>
    </source>
</reference>
<proteinExistence type="predicted"/>
<accession>A0A5B7D5T0</accession>